<evidence type="ECO:0000256" key="1">
    <source>
        <dbReference type="ARBA" id="ARBA00023125"/>
    </source>
</evidence>
<evidence type="ECO:0000313" key="3">
    <source>
        <dbReference type="EMBL" id="GHF65834.1"/>
    </source>
</evidence>
<dbReference type="EMBL" id="BNAV01000006">
    <property type="protein sequence ID" value="GHF65834.1"/>
    <property type="molecule type" value="Genomic_DNA"/>
</dbReference>
<dbReference type="OrthoDB" id="5296483at2"/>
<organism evidence="3 4">
    <name type="scientific">Amycolatopsis bartoniae</name>
    <dbReference type="NCBI Taxonomy" id="941986"/>
    <lineage>
        <taxon>Bacteria</taxon>
        <taxon>Bacillati</taxon>
        <taxon>Actinomycetota</taxon>
        <taxon>Actinomycetes</taxon>
        <taxon>Pseudonocardiales</taxon>
        <taxon>Pseudonocardiaceae</taxon>
        <taxon>Amycolatopsis</taxon>
    </lineage>
</organism>
<dbReference type="GO" id="GO:0003700">
    <property type="term" value="F:DNA-binding transcription factor activity"/>
    <property type="evidence" value="ECO:0007669"/>
    <property type="project" value="InterPro"/>
</dbReference>
<reference evidence="3" key="2">
    <citation type="submission" date="2020-09" db="EMBL/GenBank/DDBJ databases">
        <authorList>
            <person name="Sun Q."/>
            <person name="Zhou Y."/>
        </authorList>
    </citation>
    <scope>NUCLEOTIDE SEQUENCE</scope>
    <source>
        <strain evidence="3">CGMCC 4.7679</strain>
    </source>
</reference>
<evidence type="ECO:0000313" key="4">
    <source>
        <dbReference type="Proteomes" id="UP000658656"/>
    </source>
</evidence>
<dbReference type="SUPFAM" id="SSF46955">
    <property type="entry name" value="Putative DNA-binding domain"/>
    <property type="match status" value="1"/>
</dbReference>
<dbReference type="InterPro" id="IPR000551">
    <property type="entry name" value="MerR-type_HTH_dom"/>
</dbReference>
<dbReference type="RefSeq" id="WP_145932729.1">
    <property type="nucleotide sequence ID" value="NZ_BNAV01000006.1"/>
</dbReference>
<dbReference type="PROSITE" id="PS50937">
    <property type="entry name" value="HTH_MERR_2"/>
    <property type="match status" value="1"/>
</dbReference>
<accession>A0A8H9MEW9</accession>
<evidence type="ECO:0000259" key="2">
    <source>
        <dbReference type="PROSITE" id="PS50937"/>
    </source>
</evidence>
<dbReference type="PRINTS" id="PR00040">
    <property type="entry name" value="HTHMERR"/>
</dbReference>
<protein>
    <submittedName>
        <fullName evidence="3">MerR family transcriptional regulator</fullName>
    </submittedName>
</protein>
<dbReference type="Gene3D" id="1.10.1660.10">
    <property type="match status" value="1"/>
</dbReference>
<dbReference type="AlphaFoldDB" id="A0A8H9MEW9"/>
<sequence length="124" mass="14383">MRIGELAERSGVSVRSLRYYEEQRLLEAERSPNGQRRYDEDAVHRVQLIQLLYRAGVPSRTIHELLPSIETGEVTAELLDRLLAERDRIDDQLATLTSARHRLQNIISLAIDAREAGRRCPHWR</sequence>
<dbReference type="PANTHER" id="PTHR30204:SF97">
    <property type="entry name" value="MERR FAMILY REGULATORY PROTEIN"/>
    <property type="match status" value="1"/>
</dbReference>
<dbReference type="InterPro" id="IPR009061">
    <property type="entry name" value="DNA-bd_dom_put_sf"/>
</dbReference>
<feature type="domain" description="HTH merR-type" evidence="2">
    <location>
        <begin position="1"/>
        <end position="68"/>
    </location>
</feature>
<proteinExistence type="predicted"/>
<keyword evidence="1" id="KW-0238">DNA-binding</keyword>
<dbReference type="Pfam" id="PF13411">
    <property type="entry name" value="MerR_1"/>
    <property type="match status" value="1"/>
</dbReference>
<dbReference type="GO" id="GO:0003677">
    <property type="term" value="F:DNA binding"/>
    <property type="evidence" value="ECO:0007669"/>
    <property type="project" value="UniProtKB-KW"/>
</dbReference>
<keyword evidence="4" id="KW-1185">Reference proteome</keyword>
<name>A0A8H9MEW9_9PSEU</name>
<comment type="caution">
    <text evidence="3">The sequence shown here is derived from an EMBL/GenBank/DDBJ whole genome shotgun (WGS) entry which is preliminary data.</text>
</comment>
<dbReference type="PANTHER" id="PTHR30204">
    <property type="entry name" value="REDOX-CYCLING DRUG-SENSING TRANSCRIPTIONAL ACTIVATOR SOXR"/>
    <property type="match status" value="1"/>
</dbReference>
<gene>
    <name evidence="3" type="ORF">GCM10017566_44330</name>
</gene>
<reference evidence="3" key="1">
    <citation type="journal article" date="2014" name="Int. J. Syst. Evol. Microbiol.">
        <title>Complete genome sequence of Corynebacterium casei LMG S-19264T (=DSM 44701T), isolated from a smear-ripened cheese.</title>
        <authorList>
            <consortium name="US DOE Joint Genome Institute (JGI-PGF)"/>
            <person name="Walter F."/>
            <person name="Albersmeier A."/>
            <person name="Kalinowski J."/>
            <person name="Ruckert C."/>
        </authorList>
    </citation>
    <scope>NUCLEOTIDE SEQUENCE</scope>
    <source>
        <strain evidence="3">CGMCC 4.7679</strain>
    </source>
</reference>
<dbReference type="InterPro" id="IPR047057">
    <property type="entry name" value="MerR_fam"/>
</dbReference>
<dbReference type="SMART" id="SM00422">
    <property type="entry name" value="HTH_MERR"/>
    <property type="match status" value="1"/>
</dbReference>
<dbReference type="Proteomes" id="UP000658656">
    <property type="component" value="Unassembled WGS sequence"/>
</dbReference>